<evidence type="ECO:0000313" key="1">
    <source>
        <dbReference type="EMBL" id="KAK5971640.1"/>
    </source>
</evidence>
<evidence type="ECO:0000313" key="2">
    <source>
        <dbReference type="Proteomes" id="UP001331761"/>
    </source>
</evidence>
<name>A0AAN8F1R2_TRICO</name>
<reference evidence="1 2" key="1">
    <citation type="submission" date="2019-10" db="EMBL/GenBank/DDBJ databases">
        <title>Assembly and Annotation for the nematode Trichostrongylus colubriformis.</title>
        <authorList>
            <person name="Martin J."/>
        </authorList>
    </citation>
    <scope>NUCLEOTIDE SEQUENCE [LARGE SCALE GENOMIC DNA]</scope>
    <source>
        <strain evidence="1">G859</strain>
        <tissue evidence="1">Whole worm</tissue>
    </source>
</reference>
<comment type="caution">
    <text evidence="1">The sequence shown here is derived from an EMBL/GenBank/DDBJ whole genome shotgun (WGS) entry which is preliminary data.</text>
</comment>
<protein>
    <submittedName>
        <fullName evidence="1">Uncharacterized protein</fullName>
    </submittedName>
</protein>
<accession>A0AAN8F1R2</accession>
<proteinExistence type="predicted"/>
<sequence length="272" mass="31203">MDHEYGTSNSSSNTASTDVLVHTVQAKIETRSAGKNSSTDSMMPETRDMLHVTLEDFLRCFNDPNMIKPHTTNYFEYKRVRKDEPAMRVIGITPDCFVYYGWLHDIVNPNAEAKHLRTTRQEDLSGQCADFYPFIIRTEGKKEQLIIGVKRAGRRMLVQSLGKKDLVVLESDKGVLVWSEINPKSKHEQFLSNEFPPDFTFDTFKNLLYRIFLLGRSSKGARILELKVFMDDNKNIFPFITSRVLHVDPILHAPLHGVALVATHNIHYMNTI</sequence>
<dbReference type="AlphaFoldDB" id="A0AAN8F1R2"/>
<organism evidence="1 2">
    <name type="scientific">Trichostrongylus colubriformis</name>
    <name type="common">Black scour worm</name>
    <dbReference type="NCBI Taxonomy" id="6319"/>
    <lineage>
        <taxon>Eukaryota</taxon>
        <taxon>Metazoa</taxon>
        <taxon>Ecdysozoa</taxon>
        <taxon>Nematoda</taxon>
        <taxon>Chromadorea</taxon>
        <taxon>Rhabditida</taxon>
        <taxon>Rhabditina</taxon>
        <taxon>Rhabditomorpha</taxon>
        <taxon>Strongyloidea</taxon>
        <taxon>Trichostrongylidae</taxon>
        <taxon>Trichostrongylus</taxon>
    </lineage>
</organism>
<keyword evidence="2" id="KW-1185">Reference proteome</keyword>
<gene>
    <name evidence="1" type="ORF">GCK32_012457</name>
</gene>
<dbReference type="EMBL" id="WIXE01017546">
    <property type="protein sequence ID" value="KAK5971640.1"/>
    <property type="molecule type" value="Genomic_DNA"/>
</dbReference>
<feature type="non-terminal residue" evidence="1">
    <location>
        <position position="272"/>
    </location>
</feature>
<dbReference type="Proteomes" id="UP001331761">
    <property type="component" value="Unassembled WGS sequence"/>
</dbReference>